<sequence length="311" mass="34601">MFFDSTSHTKTASVSPADSVSDITLHPSFDVFAVTTWDNSIYFYDFSLEHKTTTKVSAPLLSGQFFDGSKIVAGAATGTLFINDFNTNQTNEIKAHEKGIQSCKLYNNIILTGSWDNNIKFWDLRSDQPVHTLNVDSKIYAMDIQGDHVVAALANNQLAYYNIKDLNTKQILKTKFKYQLRSLRCATDKVFVGGIEGAIEAITFADTSDTLYKQHRNGNMVYTVNTIDINPINSSLIASGGSDGTFIIYNKPSRYKVHSNKENSPVTSCKFTKDGGKIIYAIGEDWSKGYPSSKVETKINMMDLKQARISV</sequence>
<dbReference type="PROSITE" id="PS50082">
    <property type="entry name" value="WD_REPEATS_2"/>
    <property type="match status" value="1"/>
</dbReference>
<proteinExistence type="predicted"/>
<dbReference type="Pfam" id="PF00400">
    <property type="entry name" value="WD40"/>
    <property type="match status" value="2"/>
</dbReference>
<dbReference type="InterPro" id="IPR001680">
    <property type="entry name" value="WD40_rpt"/>
</dbReference>
<reference evidence="4 5" key="1">
    <citation type="submission" date="2015-07" db="EMBL/GenBank/DDBJ databases">
        <title>The genome of Pseudoloma neurophilia, a relevant intracellular parasite of the zebrafish.</title>
        <authorList>
            <person name="Ndikumana S."/>
            <person name="Pelin A."/>
            <person name="Sanders J."/>
            <person name="Corradi N."/>
        </authorList>
    </citation>
    <scope>NUCLEOTIDE SEQUENCE [LARGE SCALE GENOMIC DNA]</scope>
    <source>
        <strain evidence="4 5">MK1</strain>
    </source>
</reference>
<evidence type="ECO:0000313" key="4">
    <source>
        <dbReference type="EMBL" id="KRH93054.1"/>
    </source>
</evidence>
<organism evidence="4 5">
    <name type="scientific">Pseudoloma neurophilia</name>
    <dbReference type="NCBI Taxonomy" id="146866"/>
    <lineage>
        <taxon>Eukaryota</taxon>
        <taxon>Fungi</taxon>
        <taxon>Fungi incertae sedis</taxon>
        <taxon>Microsporidia</taxon>
        <taxon>Pseudoloma</taxon>
    </lineage>
</organism>
<dbReference type="InterPro" id="IPR015943">
    <property type="entry name" value="WD40/YVTN_repeat-like_dom_sf"/>
</dbReference>
<keyword evidence="5" id="KW-1185">Reference proteome</keyword>
<evidence type="ECO:0000256" key="1">
    <source>
        <dbReference type="ARBA" id="ARBA00022574"/>
    </source>
</evidence>
<dbReference type="SUPFAM" id="SSF50978">
    <property type="entry name" value="WD40 repeat-like"/>
    <property type="match status" value="1"/>
</dbReference>
<comment type="caution">
    <text evidence="4">The sequence shown here is derived from an EMBL/GenBank/DDBJ whole genome shotgun (WGS) entry which is preliminary data.</text>
</comment>
<dbReference type="InterPro" id="IPR019775">
    <property type="entry name" value="WD40_repeat_CS"/>
</dbReference>
<dbReference type="Gene3D" id="2.130.10.10">
    <property type="entry name" value="YVTN repeat-like/Quinoprotein amine dehydrogenase"/>
    <property type="match status" value="1"/>
</dbReference>
<dbReference type="PROSITE" id="PS50294">
    <property type="entry name" value="WD_REPEATS_REGION"/>
    <property type="match status" value="1"/>
</dbReference>
<dbReference type="PROSITE" id="PS00678">
    <property type="entry name" value="WD_REPEATS_1"/>
    <property type="match status" value="1"/>
</dbReference>
<dbReference type="SMART" id="SM00320">
    <property type="entry name" value="WD40"/>
    <property type="match status" value="5"/>
</dbReference>
<protein>
    <submittedName>
        <fullName evidence="4">mRNA export protein (Contains WD40 repeats)</fullName>
    </submittedName>
</protein>
<evidence type="ECO:0000256" key="3">
    <source>
        <dbReference type="PROSITE-ProRule" id="PRU00221"/>
    </source>
</evidence>
<keyword evidence="1 3" id="KW-0853">WD repeat</keyword>
<feature type="repeat" description="WD" evidence="3">
    <location>
        <begin position="93"/>
        <end position="132"/>
    </location>
</feature>
<evidence type="ECO:0000256" key="2">
    <source>
        <dbReference type="ARBA" id="ARBA00022737"/>
    </source>
</evidence>
<dbReference type="Proteomes" id="UP000051530">
    <property type="component" value="Unassembled WGS sequence"/>
</dbReference>
<evidence type="ECO:0000313" key="5">
    <source>
        <dbReference type="Proteomes" id="UP000051530"/>
    </source>
</evidence>
<dbReference type="VEuPathDB" id="MicrosporidiaDB:M153_161800073"/>
<gene>
    <name evidence="4" type="ORF">M153_161800073</name>
</gene>
<name>A0A0R0M0B2_9MICR</name>
<accession>A0A0R0M0B2</accession>
<dbReference type="InterPro" id="IPR036322">
    <property type="entry name" value="WD40_repeat_dom_sf"/>
</dbReference>
<dbReference type="OrthoDB" id="256303at2759"/>
<dbReference type="PANTHER" id="PTHR10971">
    <property type="entry name" value="MRNA EXPORT FACTOR AND BUB3"/>
    <property type="match status" value="1"/>
</dbReference>
<keyword evidence="2" id="KW-0677">Repeat</keyword>
<dbReference type="EMBL" id="LGUB01000510">
    <property type="protein sequence ID" value="KRH93054.1"/>
    <property type="molecule type" value="Genomic_DNA"/>
</dbReference>
<dbReference type="AlphaFoldDB" id="A0A0R0M0B2"/>